<dbReference type="PANTHER" id="PTHR31111:SF37">
    <property type="entry name" value="F-BOX ONLY PROTEIN 8"/>
    <property type="match status" value="1"/>
</dbReference>
<proteinExistence type="predicted"/>
<comment type="caution">
    <text evidence="3">The sequence shown here is derived from an EMBL/GenBank/DDBJ whole genome shotgun (WGS) entry which is preliminary data.</text>
</comment>
<dbReference type="Pfam" id="PF00646">
    <property type="entry name" value="F-box"/>
    <property type="match status" value="1"/>
</dbReference>
<dbReference type="AlphaFoldDB" id="A0ABD1AG95"/>
<feature type="domain" description="F-box" evidence="1">
    <location>
        <begin position="40"/>
        <end position="78"/>
    </location>
</feature>
<dbReference type="NCBIfam" id="TIGR01640">
    <property type="entry name" value="F_box_assoc_1"/>
    <property type="match status" value="1"/>
</dbReference>
<name>A0ABD1AG95_CARAN</name>
<protein>
    <submittedName>
        <fullName evidence="3">F-box only protein 8</fullName>
    </submittedName>
</protein>
<reference evidence="3 4" key="1">
    <citation type="submission" date="2024-04" db="EMBL/GenBank/DDBJ databases">
        <title>Genome assembly C_amara_ONT_v2.</title>
        <authorList>
            <person name="Yant L."/>
            <person name="Moore C."/>
            <person name="Slenker M."/>
        </authorList>
    </citation>
    <scope>NUCLEOTIDE SEQUENCE [LARGE SCALE GENOMIC DNA]</scope>
    <source>
        <tissue evidence="3">Leaf</tissue>
    </source>
</reference>
<organism evidence="3 4">
    <name type="scientific">Cardamine amara subsp. amara</name>
    <dbReference type="NCBI Taxonomy" id="228776"/>
    <lineage>
        <taxon>Eukaryota</taxon>
        <taxon>Viridiplantae</taxon>
        <taxon>Streptophyta</taxon>
        <taxon>Embryophyta</taxon>
        <taxon>Tracheophyta</taxon>
        <taxon>Spermatophyta</taxon>
        <taxon>Magnoliopsida</taxon>
        <taxon>eudicotyledons</taxon>
        <taxon>Gunneridae</taxon>
        <taxon>Pentapetalae</taxon>
        <taxon>rosids</taxon>
        <taxon>malvids</taxon>
        <taxon>Brassicales</taxon>
        <taxon>Brassicaceae</taxon>
        <taxon>Cardamineae</taxon>
        <taxon>Cardamine</taxon>
    </lineage>
</organism>
<sequence>MGLTFLHAISVQDKRMKKRSRRRRRRQREIQDSNTWVAPDFPVDLLIQILARLHAKSVMRFKCSSKYLSSLLCSRYFCNLFLRVPSQLQPQPRIYMTLLDDISYSKSVLLSSAPSTCPSSVVFDQDLTLRRMGGYSLRSVRGFMWFTICLEACIYNPSTRQLVVLPFIESSNIDPYNVIHFLCHDPVNDQYKLLCVIMSKDIQMFKSELWVFVLEAGGSWKRVAKDFHPHCPTSLEVTMNGVLYYLAWTDSHTFVLVSFDIMSEEFNMIQVPRKAGDVLTILKVRAILINYGGKVAVFDYTYFRRNNGKLDIWVMEDWRKKEWSMKTMALQPSQVHFITRNKWRPKAISLKDNVMWIPQKLTSPFYYFYHDLRINDLKKVEVKGIPARYFSMPERTRYFDIEFMDSGENILEFKQ</sequence>
<dbReference type="InterPro" id="IPR017451">
    <property type="entry name" value="F-box-assoc_interact_dom"/>
</dbReference>
<dbReference type="Pfam" id="PF08268">
    <property type="entry name" value="FBA_3"/>
    <property type="match status" value="1"/>
</dbReference>
<gene>
    <name evidence="3" type="ORF">V5N11_029323</name>
</gene>
<dbReference type="InterPro" id="IPR013187">
    <property type="entry name" value="F-box-assoc_dom_typ3"/>
</dbReference>
<evidence type="ECO:0000259" key="1">
    <source>
        <dbReference type="Pfam" id="PF00646"/>
    </source>
</evidence>
<dbReference type="Proteomes" id="UP001558713">
    <property type="component" value="Unassembled WGS sequence"/>
</dbReference>
<evidence type="ECO:0000259" key="2">
    <source>
        <dbReference type="Pfam" id="PF08268"/>
    </source>
</evidence>
<dbReference type="InterPro" id="IPR001810">
    <property type="entry name" value="F-box_dom"/>
</dbReference>
<evidence type="ECO:0000313" key="4">
    <source>
        <dbReference type="Proteomes" id="UP001558713"/>
    </source>
</evidence>
<dbReference type="EMBL" id="JBANAX010000511">
    <property type="protein sequence ID" value="KAL1205781.1"/>
    <property type="molecule type" value="Genomic_DNA"/>
</dbReference>
<feature type="domain" description="F-box associated beta-propeller type 3" evidence="2">
    <location>
        <begin position="111"/>
        <end position="399"/>
    </location>
</feature>
<dbReference type="PANTHER" id="PTHR31111">
    <property type="entry name" value="BNAA05G37150D PROTEIN-RELATED"/>
    <property type="match status" value="1"/>
</dbReference>
<accession>A0ABD1AG95</accession>
<evidence type="ECO:0000313" key="3">
    <source>
        <dbReference type="EMBL" id="KAL1205781.1"/>
    </source>
</evidence>
<keyword evidence="4" id="KW-1185">Reference proteome</keyword>